<name>A0A915PYN8_9BILA</name>
<evidence type="ECO:0000313" key="2">
    <source>
        <dbReference type="WBParaSite" id="sdigi.contig6.g768.t1"/>
    </source>
</evidence>
<dbReference type="PANTHER" id="PTHR21329:SF3">
    <property type="entry name" value="PHOSPHATIDYLINOSITOL N-ACETYLGLUCOSAMINYLTRANSFERASE SUBUNIT Q"/>
    <property type="match status" value="1"/>
</dbReference>
<accession>A0A915PYN8</accession>
<dbReference type="Pfam" id="PF05024">
    <property type="entry name" value="Gpi1"/>
    <property type="match status" value="1"/>
</dbReference>
<dbReference type="Proteomes" id="UP000887581">
    <property type="component" value="Unplaced"/>
</dbReference>
<evidence type="ECO:0000313" key="1">
    <source>
        <dbReference type="Proteomes" id="UP000887581"/>
    </source>
</evidence>
<protein>
    <submittedName>
        <fullName evidence="2">Uncharacterized protein</fullName>
    </submittedName>
</protein>
<dbReference type="InterPro" id="IPR007720">
    <property type="entry name" value="PigQ/GPI1"/>
</dbReference>
<reference evidence="2" key="1">
    <citation type="submission" date="2022-11" db="UniProtKB">
        <authorList>
            <consortium name="WormBaseParasite"/>
        </authorList>
    </citation>
    <scope>IDENTIFICATION</scope>
</reference>
<dbReference type="GO" id="GO:0016020">
    <property type="term" value="C:membrane"/>
    <property type="evidence" value="ECO:0007669"/>
    <property type="project" value="InterPro"/>
</dbReference>
<dbReference type="GO" id="GO:0006506">
    <property type="term" value="P:GPI anchor biosynthetic process"/>
    <property type="evidence" value="ECO:0007669"/>
    <property type="project" value="InterPro"/>
</dbReference>
<dbReference type="WBParaSite" id="sdigi.contig6.g768.t1">
    <property type="protein sequence ID" value="sdigi.contig6.g768.t1"/>
    <property type="gene ID" value="sdigi.contig6.g768"/>
</dbReference>
<dbReference type="AlphaFoldDB" id="A0A915PYN8"/>
<dbReference type="PANTHER" id="PTHR21329">
    <property type="entry name" value="PHOSPHATIDYLINOSITOL N-ACETYLGLUCOSAMINYLTRANSFERASE SUBUNIT Q-RELATED"/>
    <property type="match status" value="1"/>
</dbReference>
<sequence length="159" mass="18064">MSRLQSKWKGLYRTQRQILDTTFGVIVWKELTEIDFFSDYIWDGLALMIANLEQLIHWLTTYPAGLKLNAHLNGILSQFFVYHIYLWQSKANSISSKSEKITGSSGPRFPLLTVIYYYVLPQESGAVGKVVQIFLCRKSVTLWGARHTNGSIAAIDDSG</sequence>
<dbReference type="GO" id="GO:0005783">
    <property type="term" value="C:endoplasmic reticulum"/>
    <property type="evidence" value="ECO:0007669"/>
    <property type="project" value="TreeGrafter"/>
</dbReference>
<organism evidence="1 2">
    <name type="scientific">Setaria digitata</name>
    <dbReference type="NCBI Taxonomy" id="48799"/>
    <lineage>
        <taxon>Eukaryota</taxon>
        <taxon>Metazoa</taxon>
        <taxon>Ecdysozoa</taxon>
        <taxon>Nematoda</taxon>
        <taxon>Chromadorea</taxon>
        <taxon>Rhabditida</taxon>
        <taxon>Spirurina</taxon>
        <taxon>Spiruromorpha</taxon>
        <taxon>Filarioidea</taxon>
        <taxon>Setariidae</taxon>
        <taxon>Setaria</taxon>
    </lineage>
</organism>
<keyword evidence="1" id="KW-1185">Reference proteome</keyword>
<proteinExistence type="predicted"/>